<dbReference type="InterPro" id="IPR006976">
    <property type="entry name" value="VanZ-like"/>
</dbReference>
<reference evidence="4" key="1">
    <citation type="journal article" date="2019" name="Int. J. Syst. Evol. Microbiol.">
        <title>The Global Catalogue of Microorganisms (GCM) 10K type strain sequencing project: providing services to taxonomists for standard genome sequencing and annotation.</title>
        <authorList>
            <consortium name="The Broad Institute Genomics Platform"/>
            <consortium name="The Broad Institute Genome Sequencing Center for Infectious Disease"/>
            <person name="Wu L."/>
            <person name="Ma J."/>
        </authorList>
    </citation>
    <scope>NUCLEOTIDE SEQUENCE [LARGE SCALE GENOMIC DNA]</scope>
    <source>
        <strain evidence="4">CGMCC 1.15399</strain>
    </source>
</reference>
<keyword evidence="1" id="KW-0472">Membrane</keyword>
<organism evidence="3 4">
    <name type="scientific">Nonomuraea guangzhouensis</name>
    <dbReference type="NCBI Taxonomy" id="1291555"/>
    <lineage>
        <taxon>Bacteria</taxon>
        <taxon>Bacillati</taxon>
        <taxon>Actinomycetota</taxon>
        <taxon>Actinomycetes</taxon>
        <taxon>Streptosporangiales</taxon>
        <taxon>Streptosporangiaceae</taxon>
        <taxon>Nonomuraea</taxon>
    </lineage>
</organism>
<feature type="transmembrane region" description="Helical" evidence="1">
    <location>
        <begin position="69"/>
        <end position="89"/>
    </location>
</feature>
<dbReference type="EMBL" id="JBHUCM010000016">
    <property type="protein sequence ID" value="MFD1539125.1"/>
    <property type="molecule type" value="Genomic_DNA"/>
</dbReference>
<dbReference type="Proteomes" id="UP001597097">
    <property type="component" value="Unassembled WGS sequence"/>
</dbReference>
<gene>
    <name evidence="3" type="ORF">ACFSJ0_18865</name>
</gene>
<evidence type="ECO:0000259" key="2">
    <source>
        <dbReference type="Pfam" id="PF04892"/>
    </source>
</evidence>
<dbReference type="Pfam" id="PF04892">
    <property type="entry name" value="VanZ"/>
    <property type="match status" value="1"/>
</dbReference>
<evidence type="ECO:0000313" key="4">
    <source>
        <dbReference type="Proteomes" id="UP001597097"/>
    </source>
</evidence>
<dbReference type="RefSeq" id="WP_219533009.1">
    <property type="nucleotide sequence ID" value="NZ_JAHKRM010000016.1"/>
</dbReference>
<sequence>MLAILLLARHRARAGHPAPLRTALADVGIAVGTAPWVWMILTPAGGPAGVSVVPFSDLIDVVNAPWETVLVQVGGNLLVFAALGALLPVRTARLASTARVAAVAAAASVTVEALQYVLRLGRLSSIDDVIVNTSGAVLAALITRRWWASRVAAGTVPR</sequence>
<keyword evidence="4" id="KW-1185">Reference proteome</keyword>
<keyword evidence="1" id="KW-1133">Transmembrane helix</keyword>
<dbReference type="PANTHER" id="PTHR36834:SF1">
    <property type="entry name" value="INTEGRAL MEMBRANE PROTEIN"/>
    <property type="match status" value="1"/>
</dbReference>
<dbReference type="PANTHER" id="PTHR36834">
    <property type="entry name" value="MEMBRANE PROTEIN-RELATED"/>
    <property type="match status" value="1"/>
</dbReference>
<dbReference type="InterPro" id="IPR053150">
    <property type="entry name" value="Teicoplanin_resist-assoc"/>
</dbReference>
<feature type="domain" description="VanZ-like" evidence="2">
    <location>
        <begin position="36"/>
        <end position="144"/>
    </location>
</feature>
<name>A0ABW4G968_9ACTN</name>
<accession>A0ABW4G968</accession>
<proteinExistence type="predicted"/>
<evidence type="ECO:0000256" key="1">
    <source>
        <dbReference type="SAM" id="Phobius"/>
    </source>
</evidence>
<keyword evidence="1" id="KW-0812">Transmembrane</keyword>
<protein>
    <submittedName>
        <fullName evidence="3">VanZ family protein</fullName>
    </submittedName>
</protein>
<comment type="caution">
    <text evidence="3">The sequence shown here is derived from an EMBL/GenBank/DDBJ whole genome shotgun (WGS) entry which is preliminary data.</text>
</comment>
<evidence type="ECO:0000313" key="3">
    <source>
        <dbReference type="EMBL" id="MFD1539125.1"/>
    </source>
</evidence>